<feature type="signal peptide" evidence="1">
    <location>
        <begin position="1"/>
        <end position="20"/>
    </location>
</feature>
<dbReference type="AlphaFoldDB" id="Q24CG1"/>
<proteinExistence type="predicted"/>
<reference evidence="3" key="1">
    <citation type="journal article" date="2006" name="PLoS Biol.">
        <title>Macronuclear genome sequence of the ciliate Tetrahymena thermophila, a model eukaryote.</title>
        <authorList>
            <person name="Eisen J.A."/>
            <person name="Coyne R.S."/>
            <person name="Wu M."/>
            <person name="Wu D."/>
            <person name="Thiagarajan M."/>
            <person name="Wortman J.R."/>
            <person name="Badger J.H."/>
            <person name="Ren Q."/>
            <person name="Amedeo P."/>
            <person name="Jones K.M."/>
            <person name="Tallon L.J."/>
            <person name="Delcher A.L."/>
            <person name="Salzberg S.L."/>
            <person name="Silva J.C."/>
            <person name="Haas B.J."/>
            <person name="Majoros W.H."/>
            <person name="Farzad M."/>
            <person name="Carlton J.M."/>
            <person name="Smith R.K. Jr."/>
            <person name="Garg J."/>
            <person name="Pearlman R.E."/>
            <person name="Karrer K.M."/>
            <person name="Sun L."/>
            <person name="Manning G."/>
            <person name="Elde N.C."/>
            <person name="Turkewitz A.P."/>
            <person name="Asai D.J."/>
            <person name="Wilkes D.E."/>
            <person name="Wang Y."/>
            <person name="Cai H."/>
            <person name="Collins K."/>
            <person name="Stewart B.A."/>
            <person name="Lee S.R."/>
            <person name="Wilamowska K."/>
            <person name="Weinberg Z."/>
            <person name="Ruzzo W.L."/>
            <person name="Wloga D."/>
            <person name="Gaertig J."/>
            <person name="Frankel J."/>
            <person name="Tsao C.-C."/>
            <person name="Gorovsky M.A."/>
            <person name="Keeling P.J."/>
            <person name="Waller R.F."/>
            <person name="Patron N.J."/>
            <person name="Cherry J.M."/>
            <person name="Stover N.A."/>
            <person name="Krieger C.J."/>
            <person name="del Toro C."/>
            <person name="Ryder H.F."/>
            <person name="Williamson S.C."/>
            <person name="Barbeau R.A."/>
            <person name="Hamilton E.P."/>
            <person name="Orias E."/>
        </authorList>
    </citation>
    <scope>NUCLEOTIDE SEQUENCE [LARGE SCALE GENOMIC DNA]</scope>
    <source>
        <strain evidence="3">SB210</strain>
    </source>
</reference>
<dbReference type="KEGG" id="tet:TTHERM_00930800"/>
<evidence type="ECO:0000313" key="2">
    <source>
        <dbReference type="EMBL" id="EAS05499.1"/>
    </source>
</evidence>
<dbReference type="GeneID" id="7828596"/>
<keyword evidence="3" id="KW-1185">Reference proteome</keyword>
<dbReference type="SUPFAM" id="SSF57184">
    <property type="entry name" value="Growth factor receptor domain"/>
    <property type="match status" value="1"/>
</dbReference>
<protein>
    <submittedName>
        <fullName evidence="2">Zinc finger, LSD1 subclass family protein</fullName>
    </submittedName>
</protein>
<dbReference type="InParanoid" id="Q24CG1"/>
<feature type="chain" id="PRO_5004202588" evidence="1">
    <location>
        <begin position="21"/>
        <end position="161"/>
    </location>
</feature>
<dbReference type="HOGENOM" id="CLU_1647152_0_0_1"/>
<organism evidence="2 3">
    <name type="scientific">Tetrahymena thermophila (strain SB210)</name>
    <dbReference type="NCBI Taxonomy" id="312017"/>
    <lineage>
        <taxon>Eukaryota</taxon>
        <taxon>Sar</taxon>
        <taxon>Alveolata</taxon>
        <taxon>Ciliophora</taxon>
        <taxon>Intramacronucleata</taxon>
        <taxon>Oligohymenophorea</taxon>
        <taxon>Hymenostomatida</taxon>
        <taxon>Tetrahymenina</taxon>
        <taxon>Tetrahymenidae</taxon>
        <taxon>Tetrahymena</taxon>
    </lineage>
</organism>
<dbReference type="EMBL" id="GG662368">
    <property type="protein sequence ID" value="EAS05499.1"/>
    <property type="molecule type" value="Genomic_DNA"/>
</dbReference>
<gene>
    <name evidence="2" type="ORF">TTHERM_00930800</name>
</gene>
<name>Q24CG1_TETTS</name>
<evidence type="ECO:0000256" key="1">
    <source>
        <dbReference type="SAM" id="SignalP"/>
    </source>
</evidence>
<keyword evidence="1" id="KW-0732">Signal</keyword>
<sequence length="161" mass="17005">MNICILGILLSIFAFQKSFAAVICKDSQALPDKNGICYCNYSYFGTPSGVNTQCTSCGGSQSSPYGSVSSLACITCPSDSTTFDQGSGKCLCSDQNAIFNYTADTCVCNANFYADVKNNNTCTPCPNGQTSLQGTQKACQGSQSIILIASHLLVCILMFLI</sequence>
<evidence type="ECO:0000313" key="3">
    <source>
        <dbReference type="Proteomes" id="UP000009168"/>
    </source>
</evidence>
<dbReference type="InterPro" id="IPR009030">
    <property type="entry name" value="Growth_fac_rcpt_cys_sf"/>
</dbReference>
<dbReference type="Proteomes" id="UP000009168">
    <property type="component" value="Unassembled WGS sequence"/>
</dbReference>
<dbReference type="RefSeq" id="XP_001025744.1">
    <property type="nucleotide sequence ID" value="XM_001025744.1"/>
</dbReference>
<accession>Q24CG1</accession>